<dbReference type="Pfam" id="PF03734">
    <property type="entry name" value="YkuD"/>
    <property type="match status" value="1"/>
</dbReference>
<proteinExistence type="inferred from homology"/>
<feature type="active site" description="Proton donor/acceptor" evidence="9">
    <location>
        <position position="137"/>
    </location>
</feature>
<evidence type="ECO:0000313" key="13">
    <source>
        <dbReference type="EMBL" id="MBB5037373.1"/>
    </source>
</evidence>
<gene>
    <name evidence="13" type="ORF">HNQ64_001615</name>
</gene>
<evidence type="ECO:0000256" key="10">
    <source>
        <dbReference type="SAM" id="MobiDB-lite"/>
    </source>
</evidence>
<dbReference type="Proteomes" id="UP000534294">
    <property type="component" value="Unassembled WGS sequence"/>
</dbReference>
<keyword evidence="5" id="KW-0378">Hydrolase</keyword>
<comment type="pathway">
    <text evidence="1 9">Cell wall biogenesis; peptidoglycan biosynthesis.</text>
</comment>
<dbReference type="UniPathway" id="UPA00219"/>
<feature type="region of interest" description="Disordered" evidence="10">
    <location>
        <begin position="297"/>
        <end position="327"/>
    </location>
</feature>
<dbReference type="GO" id="GO:0071972">
    <property type="term" value="F:peptidoglycan L,D-transpeptidase activity"/>
    <property type="evidence" value="ECO:0007669"/>
    <property type="project" value="TreeGrafter"/>
</dbReference>
<dbReference type="AlphaFoldDB" id="A0A7W7YJJ1"/>
<dbReference type="PANTHER" id="PTHR30582:SF24">
    <property type="entry name" value="L,D-TRANSPEPTIDASE ERFK_SRFK-RELATED"/>
    <property type="match status" value="1"/>
</dbReference>
<dbReference type="EMBL" id="JACHIF010000002">
    <property type="protein sequence ID" value="MBB5037373.1"/>
    <property type="molecule type" value="Genomic_DNA"/>
</dbReference>
<dbReference type="GO" id="GO:0071555">
    <property type="term" value="P:cell wall organization"/>
    <property type="evidence" value="ECO:0007669"/>
    <property type="project" value="UniProtKB-UniRule"/>
</dbReference>
<feature type="chain" id="PRO_5031182921" description="L,D-TPase catalytic domain-containing protein" evidence="11">
    <location>
        <begin position="20"/>
        <end position="343"/>
    </location>
</feature>
<dbReference type="PROSITE" id="PS52029">
    <property type="entry name" value="LD_TPASE"/>
    <property type="match status" value="1"/>
</dbReference>
<feature type="active site" description="Nucleophile" evidence="9">
    <location>
        <position position="153"/>
    </location>
</feature>
<dbReference type="InterPro" id="IPR050979">
    <property type="entry name" value="LD-transpeptidase"/>
</dbReference>
<keyword evidence="11" id="KW-0732">Signal</keyword>
<dbReference type="PANTHER" id="PTHR30582">
    <property type="entry name" value="L,D-TRANSPEPTIDASE"/>
    <property type="match status" value="1"/>
</dbReference>
<dbReference type="CDD" id="cd16913">
    <property type="entry name" value="YkuD_like"/>
    <property type="match status" value="1"/>
</dbReference>
<evidence type="ECO:0000256" key="9">
    <source>
        <dbReference type="PROSITE-ProRule" id="PRU01373"/>
    </source>
</evidence>
<keyword evidence="14" id="KW-1185">Reference proteome</keyword>
<keyword evidence="6 9" id="KW-0133">Cell shape</keyword>
<dbReference type="GO" id="GO:0008360">
    <property type="term" value="P:regulation of cell shape"/>
    <property type="evidence" value="ECO:0007669"/>
    <property type="project" value="UniProtKB-UniRule"/>
</dbReference>
<evidence type="ECO:0000256" key="3">
    <source>
        <dbReference type="ARBA" id="ARBA00022676"/>
    </source>
</evidence>
<dbReference type="GO" id="GO:0005576">
    <property type="term" value="C:extracellular region"/>
    <property type="evidence" value="ECO:0007669"/>
    <property type="project" value="TreeGrafter"/>
</dbReference>
<sequence>MTCARPGIARLGLALAAGALLSHCTSAPKSEVVVSVKDQRMGLYEEGVLKKQYVVSTSKFGLGDQPNSYRTPVGKHEIIAKIGKGLPAGAVLKSRSWNGEVLKPNAPGRDPIVSRILWLRGLESSNRNAMRRYIYIHGTTEENRLGQPASYGCIRMGMKDVVEVFDGVGIGAKVVVTKDHLPHGKKADEPKVEPVAEPAAAPVHVTPPAATPQIAAAPAPSGPQTPEKAAALAAAAAAPVPAAPIPLVEEPKSSLFSFLPWSRKAKPAEAAPIQAPVIAPQPDAKVKVSVTNKKSGLKTDGVHQIGPIAPEPIAKGKGKKDRVEKVSSATSTLTRLLGLNAHS</sequence>
<reference evidence="13 14" key="1">
    <citation type="submission" date="2020-08" db="EMBL/GenBank/DDBJ databases">
        <title>Genomic Encyclopedia of Type Strains, Phase IV (KMG-IV): sequencing the most valuable type-strain genomes for metagenomic binning, comparative biology and taxonomic classification.</title>
        <authorList>
            <person name="Goeker M."/>
        </authorList>
    </citation>
    <scope>NUCLEOTIDE SEQUENCE [LARGE SCALE GENOMIC DNA]</scope>
    <source>
        <strain evidence="13 14">DSM 12251</strain>
    </source>
</reference>
<evidence type="ECO:0000256" key="2">
    <source>
        <dbReference type="ARBA" id="ARBA00005992"/>
    </source>
</evidence>
<dbReference type="InterPro" id="IPR005490">
    <property type="entry name" value="LD_TPept_cat_dom"/>
</dbReference>
<dbReference type="SUPFAM" id="SSF141523">
    <property type="entry name" value="L,D-transpeptidase catalytic domain-like"/>
    <property type="match status" value="1"/>
</dbReference>
<evidence type="ECO:0000256" key="1">
    <source>
        <dbReference type="ARBA" id="ARBA00004752"/>
    </source>
</evidence>
<evidence type="ECO:0000256" key="11">
    <source>
        <dbReference type="SAM" id="SignalP"/>
    </source>
</evidence>
<name>A0A7W7YJJ1_9BACT</name>
<evidence type="ECO:0000313" key="14">
    <source>
        <dbReference type="Proteomes" id="UP000534294"/>
    </source>
</evidence>
<comment type="caution">
    <text evidence="13">The sequence shown here is derived from an EMBL/GenBank/DDBJ whole genome shotgun (WGS) entry which is preliminary data.</text>
</comment>
<feature type="signal peptide" evidence="11">
    <location>
        <begin position="1"/>
        <end position="19"/>
    </location>
</feature>
<feature type="domain" description="L,D-TPase catalytic" evidence="12">
    <location>
        <begin position="30"/>
        <end position="177"/>
    </location>
</feature>
<evidence type="ECO:0000256" key="6">
    <source>
        <dbReference type="ARBA" id="ARBA00022960"/>
    </source>
</evidence>
<evidence type="ECO:0000256" key="5">
    <source>
        <dbReference type="ARBA" id="ARBA00022801"/>
    </source>
</evidence>
<organism evidence="13 14">
    <name type="scientific">Prosthecobacter dejongeii</name>
    <dbReference type="NCBI Taxonomy" id="48465"/>
    <lineage>
        <taxon>Bacteria</taxon>
        <taxon>Pseudomonadati</taxon>
        <taxon>Verrucomicrobiota</taxon>
        <taxon>Verrucomicrobiia</taxon>
        <taxon>Verrucomicrobiales</taxon>
        <taxon>Verrucomicrobiaceae</taxon>
        <taxon>Prosthecobacter</taxon>
    </lineage>
</organism>
<dbReference type="RefSeq" id="WP_184207193.1">
    <property type="nucleotide sequence ID" value="NZ_JACHIF010000002.1"/>
</dbReference>
<keyword evidence="8 9" id="KW-0961">Cell wall biogenesis/degradation</keyword>
<keyword evidence="3" id="KW-0328">Glycosyltransferase</keyword>
<evidence type="ECO:0000259" key="12">
    <source>
        <dbReference type="PROSITE" id="PS52029"/>
    </source>
</evidence>
<evidence type="ECO:0000256" key="4">
    <source>
        <dbReference type="ARBA" id="ARBA00022679"/>
    </source>
</evidence>
<keyword evidence="4" id="KW-0808">Transferase</keyword>
<dbReference type="GO" id="GO:0018104">
    <property type="term" value="P:peptidoglycan-protein cross-linking"/>
    <property type="evidence" value="ECO:0007669"/>
    <property type="project" value="TreeGrafter"/>
</dbReference>
<evidence type="ECO:0000256" key="7">
    <source>
        <dbReference type="ARBA" id="ARBA00022984"/>
    </source>
</evidence>
<comment type="similarity">
    <text evidence="2">Belongs to the YkuD family.</text>
</comment>
<dbReference type="InterPro" id="IPR038063">
    <property type="entry name" value="Transpep_catalytic_dom"/>
</dbReference>
<evidence type="ECO:0000256" key="8">
    <source>
        <dbReference type="ARBA" id="ARBA00023316"/>
    </source>
</evidence>
<accession>A0A7W7YJJ1</accession>
<dbReference type="Gene3D" id="2.40.440.10">
    <property type="entry name" value="L,D-transpeptidase catalytic domain-like"/>
    <property type="match status" value="1"/>
</dbReference>
<keyword evidence="7 9" id="KW-0573">Peptidoglycan synthesis</keyword>
<dbReference type="GO" id="GO:0016757">
    <property type="term" value="F:glycosyltransferase activity"/>
    <property type="evidence" value="ECO:0007669"/>
    <property type="project" value="UniProtKB-KW"/>
</dbReference>
<protein>
    <recommendedName>
        <fullName evidence="12">L,D-TPase catalytic domain-containing protein</fullName>
    </recommendedName>
</protein>